<reference evidence="2" key="1">
    <citation type="journal article" date="2019" name="Int. J. Syst. Evol. Microbiol.">
        <title>The Global Catalogue of Microorganisms (GCM) 10K type strain sequencing project: providing services to taxonomists for standard genome sequencing and annotation.</title>
        <authorList>
            <consortium name="The Broad Institute Genomics Platform"/>
            <consortium name="The Broad Institute Genome Sequencing Center for Infectious Disease"/>
            <person name="Wu L."/>
            <person name="Ma J."/>
        </authorList>
    </citation>
    <scope>NUCLEOTIDE SEQUENCE [LARGE SCALE GENOMIC DNA]</scope>
    <source>
        <strain evidence="2">JCM 18409</strain>
    </source>
</reference>
<keyword evidence="2" id="KW-1185">Reference proteome</keyword>
<gene>
    <name evidence="1" type="ORF">GCM10023335_19070</name>
</gene>
<name>A0ABP9IN76_9ACTN</name>
<dbReference type="RefSeq" id="WP_345644503.1">
    <property type="nucleotide sequence ID" value="NZ_BAABKB010000003.1"/>
</dbReference>
<protein>
    <submittedName>
        <fullName evidence="1">Uncharacterized protein</fullName>
    </submittedName>
</protein>
<dbReference type="Proteomes" id="UP001501759">
    <property type="component" value="Unassembled WGS sequence"/>
</dbReference>
<evidence type="ECO:0000313" key="1">
    <source>
        <dbReference type="EMBL" id="GAA5003328.1"/>
    </source>
</evidence>
<evidence type="ECO:0000313" key="2">
    <source>
        <dbReference type="Proteomes" id="UP001501759"/>
    </source>
</evidence>
<proteinExistence type="predicted"/>
<accession>A0ABP9IN76</accession>
<dbReference type="EMBL" id="BAABKB010000003">
    <property type="protein sequence ID" value="GAA5003328.1"/>
    <property type="molecule type" value="Genomic_DNA"/>
</dbReference>
<sequence>MDWYPSQDEDLILRANASFATGLAPRVAGLRSFRDTERQDIEAQLRGWPPGPGFTPRGKGGRAGVRVLDVALLGIPLLLNMIANAAAPSGAPFGEPRSSGRPQEPENEVDDFPVVWAAPGTLARTLPWQLDPARRAKSYRTEFVLTDQRLLVLGVDATAGLAPAEELWETPRETVAAAEGMPYSESGSDVRLRFTDGSWTRWKAGDAARLIAALRGESRRVAMDEITSEQRGRVAELVAEPPIRVSRSVGTVLPVEKPPELERLDDGTIAVHLRVPLSNGMEQTLTHYVDPSGADASPEGRTR</sequence>
<comment type="caution">
    <text evidence="1">The sequence shown here is derived from an EMBL/GenBank/DDBJ whole genome shotgun (WGS) entry which is preliminary data.</text>
</comment>
<organism evidence="1 2">
    <name type="scientific">Streptomyces siamensis</name>
    <dbReference type="NCBI Taxonomy" id="1274986"/>
    <lineage>
        <taxon>Bacteria</taxon>
        <taxon>Bacillati</taxon>
        <taxon>Actinomycetota</taxon>
        <taxon>Actinomycetes</taxon>
        <taxon>Kitasatosporales</taxon>
        <taxon>Streptomycetaceae</taxon>
        <taxon>Streptomyces</taxon>
    </lineage>
</organism>